<feature type="domain" description="Glycosyltransferase subfamily 4-like N-terminal" evidence="5">
    <location>
        <begin position="83"/>
        <end position="185"/>
    </location>
</feature>
<dbReference type="Pfam" id="PF00534">
    <property type="entry name" value="Glycos_transf_1"/>
    <property type="match status" value="1"/>
</dbReference>
<dbReference type="InterPro" id="IPR050194">
    <property type="entry name" value="Glycosyltransferase_grp1"/>
</dbReference>
<dbReference type="Gene3D" id="3.40.50.2000">
    <property type="entry name" value="Glycogen Phosphorylase B"/>
    <property type="match status" value="2"/>
</dbReference>
<feature type="domain" description="Glycosyl transferase family 1" evidence="4">
    <location>
        <begin position="194"/>
        <end position="361"/>
    </location>
</feature>
<comment type="caution">
    <text evidence="6">The sequence shown here is derived from an EMBL/GenBank/DDBJ whole genome shotgun (WGS) entry which is preliminary data.</text>
</comment>
<keyword evidence="7" id="KW-1185">Reference proteome</keyword>
<dbReference type="Proteomes" id="UP000274327">
    <property type="component" value="Unassembled WGS sequence"/>
</dbReference>
<dbReference type="EMBL" id="QOCI01000001">
    <property type="protein sequence ID" value="RRR19956.1"/>
    <property type="molecule type" value="Genomic_DNA"/>
</dbReference>
<evidence type="ECO:0000259" key="5">
    <source>
        <dbReference type="Pfam" id="PF13439"/>
    </source>
</evidence>
<dbReference type="Pfam" id="PF13439">
    <property type="entry name" value="Glyco_transf_4"/>
    <property type="match status" value="1"/>
</dbReference>
<reference evidence="6 7" key="1">
    <citation type="submission" date="2018-07" db="EMBL/GenBank/DDBJ databases">
        <title>Brachybacteriurn paraconglorneratum KCTC 9916.</title>
        <authorList>
            <person name="Li Y."/>
        </authorList>
    </citation>
    <scope>NUCLEOTIDE SEQUENCE [LARGE SCALE GENOMIC DNA]</scope>
    <source>
        <strain evidence="6 7">KCTC 9916</strain>
    </source>
</reference>
<evidence type="ECO:0000256" key="1">
    <source>
        <dbReference type="ARBA" id="ARBA00021292"/>
    </source>
</evidence>
<dbReference type="InterPro" id="IPR001296">
    <property type="entry name" value="Glyco_trans_1"/>
</dbReference>
<name>A0A3R8QQ25_9MICO</name>
<dbReference type="AlphaFoldDB" id="A0A3R8QQ25"/>
<evidence type="ECO:0000313" key="6">
    <source>
        <dbReference type="EMBL" id="RRR19956.1"/>
    </source>
</evidence>
<dbReference type="RefSeq" id="WP_126984402.1">
    <property type="nucleotide sequence ID" value="NZ_JALXWX010000024.1"/>
</dbReference>
<proteinExistence type="predicted"/>
<accession>A0A3R8QQ25</accession>
<keyword evidence="2" id="KW-0328">Glycosyltransferase</keyword>
<gene>
    <name evidence="6" type="ORF">DS079_00660</name>
</gene>
<sequence>MLMSSRAARRRRRPLEAAGRRLDRIARTVLPGRHPRRGVRGDEPLRVLLPRGLASLAKESGIGAAIRHQETAVRALGHEVVTNPLRPFDVVHLNTPFPDTPLLAHWARLWRRPVLMWAHSTEEDFRDSFPGANRVAPLFRRWIAHLYRRGDLVVTPSEYSRGLISRPEYGLRAPVRVLSNGVDTTFFRPGPGARRRLREQLGLGPEARVVVSVGMQLVRKGILDWVEVARLLPEVTFVWYGRTDPRMLTRDVERALASAPPNALFPGYVQAEQVREAYCGADAFCFLTKEETEGIVLWEALACEVPALVRAIPIYRDGMPDGVLTHQVAGDGPDFPGRAAEKLAALLDGELADLRRAGREAAEGVDIQQIARTLGTLYEEVGAQPHRPAPGRDG</sequence>
<dbReference type="GO" id="GO:1901137">
    <property type="term" value="P:carbohydrate derivative biosynthetic process"/>
    <property type="evidence" value="ECO:0007669"/>
    <property type="project" value="UniProtKB-ARBA"/>
</dbReference>
<dbReference type="GO" id="GO:0016757">
    <property type="term" value="F:glycosyltransferase activity"/>
    <property type="evidence" value="ECO:0007669"/>
    <property type="project" value="UniProtKB-KW"/>
</dbReference>
<protein>
    <recommendedName>
        <fullName evidence="1">D-inositol 3-phosphate glycosyltransferase</fullName>
    </recommendedName>
</protein>
<evidence type="ECO:0000256" key="3">
    <source>
        <dbReference type="ARBA" id="ARBA00022679"/>
    </source>
</evidence>
<dbReference type="SUPFAM" id="SSF53756">
    <property type="entry name" value="UDP-Glycosyltransferase/glycogen phosphorylase"/>
    <property type="match status" value="1"/>
</dbReference>
<evidence type="ECO:0000259" key="4">
    <source>
        <dbReference type="Pfam" id="PF00534"/>
    </source>
</evidence>
<dbReference type="InterPro" id="IPR028098">
    <property type="entry name" value="Glyco_trans_4-like_N"/>
</dbReference>
<dbReference type="GeneID" id="78119542"/>
<keyword evidence="3 6" id="KW-0808">Transferase</keyword>
<evidence type="ECO:0000313" key="7">
    <source>
        <dbReference type="Proteomes" id="UP000274327"/>
    </source>
</evidence>
<organism evidence="6 7">
    <name type="scientific">Brachybacterium paraconglomeratum</name>
    <dbReference type="NCBI Taxonomy" id="173362"/>
    <lineage>
        <taxon>Bacteria</taxon>
        <taxon>Bacillati</taxon>
        <taxon>Actinomycetota</taxon>
        <taxon>Actinomycetes</taxon>
        <taxon>Micrococcales</taxon>
        <taxon>Dermabacteraceae</taxon>
        <taxon>Brachybacterium</taxon>
    </lineage>
</organism>
<dbReference type="PANTHER" id="PTHR45947">
    <property type="entry name" value="SULFOQUINOVOSYL TRANSFERASE SQD2"/>
    <property type="match status" value="1"/>
</dbReference>
<evidence type="ECO:0000256" key="2">
    <source>
        <dbReference type="ARBA" id="ARBA00022676"/>
    </source>
</evidence>
<dbReference type="PANTHER" id="PTHR45947:SF3">
    <property type="entry name" value="SULFOQUINOVOSYL TRANSFERASE SQD2"/>
    <property type="match status" value="1"/>
</dbReference>